<comment type="caution">
    <text evidence="16">The sequence shown here is derived from an EMBL/GenBank/DDBJ whole genome shotgun (WGS) entry which is preliminary data.</text>
</comment>
<dbReference type="SUPFAM" id="SSF50341">
    <property type="entry name" value="CheW-like"/>
    <property type="match status" value="1"/>
</dbReference>
<dbReference type="Proteomes" id="UP000652567">
    <property type="component" value="Unassembled WGS sequence"/>
</dbReference>
<comment type="catalytic activity">
    <reaction evidence="1">
        <text>ATP + protein L-histidine = ADP + protein N-phospho-L-histidine.</text>
        <dbReference type="EC" id="2.7.13.3"/>
    </reaction>
</comment>
<dbReference type="Gene3D" id="3.30.565.10">
    <property type="entry name" value="Histidine kinase-like ATPase, C-terminal domain"/>
    <property type="match status" value="1"/>
</dbReference>
<dbReference type="SMART" id="SM00387">
    <property type="entry name" value="HATPase_c"/>
    <property type="match status" value="1"/>
</dbReference>
<evidence type="ECO:0000256" key="9">
    <source>
        <dbReference type="ARBA" id="ARBA00022840"/>
    </source>
</evidence>
<dbReference type="FunFam" id="3.30.565.10:FF:000016">
    <property type="entry name" value="Chemotaxis protein CheA, putative"/>
    <property type="match status" value="1"/>
</dbReference>
<feature type="domain" description="HPt" evidence="15">
    <location>
        <begin position="1"/>
        <end position="105"/>
    </location>
</feature>
<proteinExistence type="predicted"/>
<evidence type="ECO:0000256" key="4">
    <source>
        <dbReference type="ARBA" id="ARBA00022500"/>
    </source>
</evidence>
<dbReference type="SUPFAM" id="SSF47226">
    <property type="entry name" value="Histidine-containing phosphotransfer domain, HPT domain"/>
    <property type="match status" value="1"/>
</dbReference>
<protein>
    <recommendedName>
        <fullName evidence="3">Chemotaxis protein CheA</fullName>
        <ecNumber evidence="2">2.7.13.3</ecNumber>
    </recommendedName>
</protein>
<dbReference type="EMBL" id="PRDL01000001">
    <property type="protein sequence ID" value="MBE8718369.1"/>
    <property type="molecule type" value="Genomic_DNA"/>
</dbReference>
<evidence type="ECO:0000256" key="10">
    <source>
        <dbReference type="ARBA" id="ARBA00023012"/>
    </source>
</evidence>
<dbReference type="SUPFAM" id="SSF55874">
    <property type="entry name" value="ATPase domain of HSP90 chaperone/DNA topoisomerase II/histidine kinase"/>
    <property type="match status" value="1"/>
</dbReference>
<dbReference type="InterPro" id="IPR036641">
    <property type="entry name" value="HPT_dom_sf"/>
</dbReference>
<accession>A0A928V991</accession>
<keyword evidence="6" id="KW-0808">Transferase</keyword>
<evidence type="ECO:0000313" key="16">
    <source>
        <dbReference type="EMBL" id="MBE8718369.1"/>
    </source>
</evidence>
<dbReference type="InterPro" id="IPR003594">
    <property type="entry name" value="HATPase_dom"/>
</dbReference>
<evidence type="ECO:0000256" key="12">
    <source>
        <dbReference type="PROSITE-ProRule" id="PRU00110"/>
    </source>
</evidence>
<dbReference type="GO" id="GO:0005524">
    <property type="term" value="F:ATP binding"/>
    <property type="evidence" value="ECO:0007669"/>
    <property type="project" value="UniProtKB-KW"/>
</dbReference>
<dbReference type="CDD" id="cd16916">
    <property type="entry name" value="HATPase_CheA-like"/>
    <property type="match status" value="1"/>
</dbReference>
<evidence type="ECO:0000259" key="15">
    <source>
        <dbReference type="PROSITE" id="PS50894"/>
    </source>
</evidence>
<keyword evidence="17" id="KW-1185">Reference proteome</keyword>
<feature type="domain" description="CheW-like" evidence="14">
    <location>
        <begin position="459"/>
        <end position="594"/>
    </location>
</feature>
<dbReference type="InterPro" id="IPR005467">
    <property type="entry name" value="His_kinase_dom"/>
</dbReference>
<evidence type="ECO:0000313" key="17">
    <source>
        <dbReference type="Proteomes" id="UP000652567"/>
    </source>
</evidence>
<dbReference type="InterPro" id="IPR036061">
    <property type="entry name" value="CheW-like_dom_sf"/>
</dbReference>
<keyword evidence="5 12" id="KW-0597">Phosphoprotein</keyword>
<dbReference type="FunFam" id="2.30.30.40:FF:000048">
    <property type="entry name" value="Chemotaxis protein CheA, putative"/>
    <property type="match status" value="1"/>
</dbReference>
<keyword evidence="8" id="KW-0418">Kinase</keyword>
<dbReference type="Pfam" id="PF02518">
    <property type="entry name" value="HATPase_c"/>
    <property type="match status" value="1"/>
</dbReference>
<dbReference type="SMART" id="SM00260">
    <property type="entry name" value="CheW"/>
    <property type="match status" value="1"/>
</dbReference>
<dbReference type="SMART" id="SM00073">
    <property type="entry name" value="HPT"/>
    <property type="match status" value="1"/>
</dbReference>
<dbReference type="RefSeq" id="WP_193910885.1">
    <property type="nucleotide sequence ID" value="NZ_PRDL01000001.1"/>
</dbReference>
<evidence type="ECO:0000259" key="14">
    <source>
        <dbReference type="PROSITE" id="PS50851"/>
    </source>
</evidence>
<keyword evidence="9" id="KW-0067">ATP-binding</keyword>
<dbReference type="PROSITE" id="PS50109">
    <property type="entry name" value="HIS_KIN"/>
    <property type="match status" value="1"/>
</dbReference>
<dbReference type="InterPro" id="IPR004358">
    <property type="entry name" value="Sig_transdc_His_kin-like_C"/>
</dbReference>
<dbReference type="InterPro" id="IPR051315">
    <property type="entry name" value="Bact_Chemotaxis_CheA"/>
</dbReference>
<dbReference type="CDD" id="cd00731">
    <property type="entry name" value="CheA_reg"/>
    <property type="match status" value="1"/>
</dbReference>
<dbReference type="InterPro" id="IPR004105">
    <property type="entry name" value="CheA-like_dim"/>
</dbReference>
<dbReference type="Pfam" id="PF01584">
    <property type="entry name" value="CheW"/>
    <property type="match status" value="1"/>
</dbReference>
<dbReference type="PANTHER" id="PTHR43395">
    <property type="entry name" value="SENSOR HISTIDINE KINASE CHEA"/>
    <property type="match status" value="1"/>
</dbReference>
<evidence type="ECO:0000256" key="8">
    <source>
        <dbReference type="ARBA" id="ARBA00022777"/>
    </source>
</evidence>
<comment type="function">
    <text evidence="11">Involved in the transmission of sensory signals from the chemoreceptors to the flagellar motors. CheA is autophosphorylated; it can transfer its phosphate group to either CheB or CheY.</text>
</comment>
<gene>
    <name evidence="16" type="ORF">C4F51_14330</name>
</gene>
<evidence type="ECO:0000256" key="1">
    <source>
        <dbReference type="ARBA" id="ARBA00000085"/>
    </source>
</evidence>
<dbReference type="PANTHER" id="PTHR43395:SF10">
    <property type="entry name" value="CHEMOTAXIS PROTEIN CHEA"/>
    <property type="match status" value="1"/>
</dbReference>
<evidence type="ECO:0000256" key="7">
    <source>
        <dbReference type="ARBA" id="ARBA00022741"/>
    </source>
</evidence>
<evidence type="ECO:0000259" key="13">
    <source>
        <dbReference type="PROSITE" id="PS50109"/>
    </source>
</evidence>
<dbReference type="InterPro" id="IPR002545">
    <property type="entry name" value="CheW-lke_dom"/>
</dbReference>
<name>A0A928V991_9GAMM</name>
<dbReference type="InterPro" id="IPR036097">
    <property type="entry name" value="HisK_dim/P_sf"/>
</dbReference>
<dbReference type="Gene3D" id="1.10.287.560">
    <property type="entry name" value="Histidine kinase CheA-like, homodimeric domain"/>
    <property type="match status" value="1"/>
</dbReference>
<dbReference type="Pfam" id="PF02895">
    <property type="entry name" value="H-kinase_dim"/>
    <property type="match status" value="1"/>
</dbReference>
<evidence type="ECO:0000256" key="3">
    <source>
        <dbReference type="ARBA" id="ARBA00021495"/>
    </source>
</evidence>
<dbReference type="InterPro" id="IPR008207">
    <property type="entry name" value="Sig_transdc_His_kin_Hpt_dom"/>
</dbReference>
<evidence type="ECO:0000256" key="11">
    <source>
        <dbReference type="ARBA" id="ARBA00035100"/>
    </source>
</evidence>
<reference evidence="16" key="1">
    <citation type="submission" date="2018-07" db="EMBL/GenBank/DDBJ databases">
        <title>Genome assembly of strain Ka43.</title>
        <authorList>
            <person name="Kukolya J."/>
            <person name="Nagy I."/>
            <person name="Horvath B."/>
            <person name="Toth A."/>
        </authorList>
    </citation>
    <scope>NUCLEOTIDE SEQUENCE</scope>
    <source>
        <strain evidence="16">KB43</strain>
    </source>
</reference>
<organism evidence="16 17">
    <name type="scientific">Cellvibrio polysaccharolyticus</name>
    <dbReference type="NCBI Taxonomy" id="2082724"/>
    <lineage>
        <taxon>Bacteria</taxon>
        <taxon>Pseudomonadati</taxon>
        <taxon>Pseudomonadota</taxon>
        <taxon>Gammaproteobacteria</taxon>
        <taxon>Cellvibrionales</taxon>
        <taxon>Cellvibrionaceae</taxon>
        <taxon>Cellvibrio</taxon>
    </lineage>
</organism>
<keyword evidence="4" id="KW-0145">Chemotaxis</keyword>
<dbReference type="InterPro" id="IPR036890">
    <property type="entry name" value="HATPase_C_sf"/>
</dbReference>
<keyword evidence="10" id="KW-0902">Two-component regulatory system</keyword>
<evidence type="ECO:0000256" key="5">
    <source>
        <dbReference type="ARBA" id="ARBA00022553"/>
    </source>
</evidence>
<dbReference type="SMART" id="SM01231">
    <property type="entry name" value="H-kinase_dim"/>
    <property type="match status" value="1"/>
</dbReference>
<dbReference type="CDD" id="cd00088">
    <property type="entry name" value="HPT"/>
    <property type="match status" value="1"/>
</dbReference>
<dbReference type="PRINTS" id="PR00344">
    <property type="entry name" value="BCTRLSENSOR"/>
</dbReference>
<dbReference type="EC" id="2.7.13.3" evidence="2"/>
<dbReference type="GO" id="GO:0006935">
    <property type="term" value="P:chemotaxis"/>
    <property type="evidence" value="ECO:0007669"/>
    <property type="project" value="UniProtKB-KW"/>
</dbReference>
<evidence type="ECO:0000256" key="2">
    <source>
        <dbReference type="ARBA" id="ARBA00012438"/>
    </source>
</evidence>
<feature type="domain" description="Histidine kinase" evidence="13">
    <location>
        <begin position="248"/>
        <end position="457"/>
    </location>
</feature>
<dbReference type="SUPFAM" id="SSF47384">
    <property type="entry name" value="Homodimeric domain of signal transducing histidine kinase"/>
    <property type="match status" value="1"/>
</dbReference>
<dbReference type="Gene3D" id="1.20.120.160">
    <property type="entry name" value="HPT domain"/>
    <property type="match status" value="1"/>
</dbReference>
<sequence>MSIDMQQFHGVFFEESQEHLDTMEQLLLSLDLTDPDTEALNSIFRAAHSIKGGSGIFGFTALTALTHILEGLLDKLRNHQLAPSRAMLDVFLEATDVLKDTLCAYRQQNSVDDAAIARMKKKLESFQLSDSTVNKPSDDGFGFFDDQPLETPKPADQDPFFGFFDELDASTPAPIIEMPPAEPITTAMTAVTPATGKPPVKKTVDARETASVRVDVEKLDCLINLVGEIVITQSMLAVMAEQLDGKMAEKFQVILDDLERNTREMQEAVMSVRMLPVSSVFNRFPRVVRELSSKLDKEIDLIIEGEQTELDKGLIEKLVDPLTHLVRNSIDHGIEAASVRQASGKPSRGTVTLQASRQGGNIVIAIQDDGAGLNREKIIAKALEKNIAVDNASDDQSVWQLIFAPGFSTARQVTDISGRGVGLDVVKRNVLTLGGRIEIHSVAGQGTCFKIFLPLTLAIVDGMSVSVGNEIFIIPLANIVECLQPDAANIKSLAGQDQLLWVRDQYWPIVSLSREMEIETTIEQPTDGVIVLVESAHKHFALLVDALVGQQQVVIKSLEQHYRRVTGISGATIMGDGRVALILDIESLYENNPSEKQRGYAA</sequence>
<keyword evidence="7" id="KW-0547">Nucleotide-binding</keyword>
<dbReference type="GO" id="GO:0000155">
    <property type="term" value="F:phosphorelay sensor kinase activity"/>
    <property type="evidence" value="ECO:0007669"/>
    <property type="project" value="InterPro"/>
</dbReference>
<dbReference type="PROSITE" id="PS50851">
    <property type="entry name" value="CHEW"/>
    <property type="match status" value="1"/>
</dbReference>
<feature type="modified residue" description="Phosphohistidine" evidence="12">
    <location>
        <position position="48"/>
    </location>
</feature>
<dbReference type="PROSITE" id="PS50894">
    <property type="entry name" value="HPT"/>
    <property type="match status" value="1"/>
</dbReference>
<dbReference type="AlphaFoldDB" id="A0A928V991"/>
<evidence type="ECO:0000256" key="6">
    <source>
        <dbReference type="ARBA" id="ARBA00022679"/>
    </source>
</evidence>
<dbReference type="GO" id="GO:0005737">
    <property type="term" value="C:cytoplasm"/>
    <property type="evidence" value="ECO:0007669"/>
    <property type="project" value="InterPro"/>
</dbReference>
<dbReference type="Gene3D" id="2.30.30.40">
    <property type="entry name" value="SH3 Domains"/>
    <property type="match status" value="1"/>
</dbReference>
<dbReference type="InterPro" id="IPR037006">
    <property type="entry name" value="CheA-like_homodim_sf"/>
</dbReference>
<dbReference type="Pfam" id="PF01627">
    <property type="entry name" value="Hpt"/>
    <property type="match status" value="1"/>
</dbReference>